<evidence type="ECO:0000313" key="1">
    <source>
        <dbReference type="EMBL" id="GAA1865881.1"/>
    </source>
</evidence>
<organism evidence="1 2">
    <name type="scientific">Myceligenerans crystallogenes</name>
    <dbReference type="NCBI Taxonomy" id="316335"/>
    <lineage>
        <taxon>Bacteria</taxon>
        <taxon>Bacillati</taxon>
        <taxon>Actinomycetota</taxon>
        <taxon>Actinomycetes</taxon>
        <taxon>Micrococcales</taxon>
        <taxon>Promicromonosporaceae</taxon>
        <taxon>Myceligenerans</taxon>
    </lineage>
</organism>
<keyword evidence="2" id="KW-1185">Reference proteome</keyword>
<accession>A0ABN2NEJ5</accession>
<sequence length="209" mass="22861">MTLVSGCTPAGLPIHAEVQWEGRNVGRYEDDPRVEILREYVVQLHAADNALNYSDDALTSVATKSGLESSSSNTAGSATGLWGDSVTLWEGPPSFSVVGIQELPYDRAEITVCERSAPWWSLDSRLDDTSEIVEERDGMYRFEQTDFREITYELVKQDNRWLVDGGCGGPVCDPGEVATGTYTTPPDLDLLREATPDMVIGPDGRPADS</sequence>
<comment type="caution">
    <text evidence="1">The sequence shown here is derived from an EMBL/GenBank/DDBJ whole genome shotgun (WGS) entry which is preliminary data.</text>
</comment>
<gene>
    <name evidence="1" type="ORF">GCM10009751_24980</name>
</gene>
<protein>
    <recommendedName>
        <fullName evidence="3">Lipoprotein</fullName>
    </recommendedName>
</protein>
<evidence type="ECO:0008006" key="3">
    <source>
        <dbReference type="Google" id="ProtNLM"/>
    </source>
</evidence>
<dbReference type="Proteomes" id="UP001501094">
    <property type="component" value="Unassembled WGS sequence"/>
</dbReference>
<dbReference type="EMBL" id="BAAANL010000005">
    <property type="protein sequence ID" value="GAA1865881.1"/>
    <property type="molecule type" value="Genomic_DNA"/>
</dbReference>
<proteinExistence type="predicted"/>
<evidence type="ECO:0000313" key="2">
    <source>
        <dbReference type="Proteomes" id="UP001501094"/>
    </source>
</evidence>
<reference evidence="1 2" key="1">
    <citation type="journal article" date="2019" name="Int. J. Syst. Evol. Microbiol.">
        <title>The Global Catalogue of Microorganisms (GCM) 10K type strain sequencing project: providing services to taxonomists for standard genome sequencing and annotation.</title>
        <authorList>
            <consortium name="The Broad Institute Genomics Platform"/>
            <consortium name="The Broad Institute Genome Sequencing Center for Infectious Disease"/>
            <person name="Wu L."/>
            <person name="Ma J."/>
        </authorList>
    </citation>
    <scope>NUCLEOTIDE SEQUENCE [LARGE SCALE GENOMIC DNA]</scope>
    <source>
        <strain evidence="1 2">JCM 14326</strain>
    </source>
</reference>
<name>A0ABN2NEJ5_9MICO</name>